<sequence length="215" mass="23653">MSTAQHSRMINAAARTVLRPLGCVQKGRSRIWIDDQVWWIGVVEFQPSSGRKGSYLNVGACWLWHEKDFLSFDAGHRVGTFHEFIDEEQFSAEATLLARRAAQEVLALRDRFPSIAHALAWTTANASPTLWNTYHSAVLAGLAGEVERSGLLFAEVIADPNDVPWAVELKQRVVGLLHCLESGAGFEQDIAATVGRTRIALGLPACQRAANGIEF</sequence>
<organism evidence="1 2">
    <name type="scientific">Stenotrophomonas indicatrix</name>
    <dbReference type="NCBI Taxonomy" id="2045451"/>
    <lineage>
        <taxon>Bacteria</taxon>
        <taxon>Pseudomonadati</taxon>
        <taxon>Pseudomonadota</taxon>
        <taxon>Gammaproteobacteria</taxon>
        <taxon>Lysobacterales</taxon>
        <taxon>Lysobacteraceae</taxon>
        <taxon>Stenotrophomonas</taxon>
    </lineage>
</organism>
<accession>A0A1W1GZ49</accession>
<evidence type="ECO:0000313" key="2">
    <source>
        <dbReference type="Proteomes" id="UP000191133"/>
    </source>
</evidence>
<dbReference type="AlphaFoldDB" id="A0A1W1GZ49"/>
<name>A0A1W1GZ49_9GAMM</name>
<proteinExistence type="predicted"/>
<dbReference type="EMBL" id="FWEU01000003">
    <property type="protein sequence ID" value="SLM24616.1"/>
    <property type="molecule type" value="Genomic_DNA"/>
</dbReference>
<reference evidence="2" key="1">
    <citation type="submission" date="2016-10" db="EMBL/GenBank/DDBJ databases">
        <authorList>
            <person name="Varghese N."/>
        </authorList>
    </citation>
    <scope>NUCLEOTIDE SEQUENCE [LARGE SCALE GENOMIC DNA]</scope>
    <source>
        <strain evidence="2">92MFCol6.1</strain>
    </source>
</reference>
<dbReference type="RefSeq" id="WP_258954785.1">
    <property type="nucleotide sequence ID" value="NZ_FWEU01000003.1"/>
</dbReference>
<evidence type="ECO:0000313" key="1">
    <source>
        <dbReference type="EMBL" id="SLM24616.1"/>
    </source>
</evidence>
<dbReference type="Proteomes" id="UP000191133">
    <property type="component" value="Unassembled WGS sequence"/>
</dbReference>
<protein>
    <recommendedName>
        <fullName evidence="3">DUF4304 domain-containing protein</fullName>
    </recommendedName>
</protein>
<evidence type="ECO:0008006" key="3">
    <source>
        <dbReference type="Google" id="ProtNLM"/>
    </source>
</evidence>
<gene>
    <name evidence="1" type="ORF">SAMN04488690_2339</name>
</gene>